<protein>
    <submittedName>
        <fullName evidence="1">Uncharacterized protein</fullName>
    </submittedName>
</protein>
<sequence>MYGTRVGGVTPHAYGLQVTVLVPSATPTQPVNEGDLLKLITTAPYSAAPCADGDPVQLKAIHGGVTDDTTPVGCHLYGFSRVDKFKFTGAEPTIGASVVAAGNGVVKVSPENNGTFVLFVDSSRNIVEVAMP</sequence>
<name>A0A7W2AI87_9BACL</name>
<accession>A0A7W2AI87</accession>
<evidence type="ECO:0000313" key="2">
    <source>
        <dbReference type="Proteomes" id="UP000530514"/>
    </source>
</evidence>
<dbReference type="AlphaFoldDB" id="A0A7W2AI87"/>
<dbReference type="OrthoDB" id="2971210at2"/>
<gene>
    <name evidence="1" type="ORF">H1164_13945</name>
</gene>
<proteinExistence type="predicted"/>
<organism evidence="1 2">
    <name type="scientific">Thermoactinomyces daqus</name>
    <dbReference type="NCBI Taxonomy" id="1329516"/>
    <lineage>
        <taxon>Bacteria</taxon>
        <taxon>Bacillati</taxon>
        <taxon>Bacillota</taxon>
        <taxon>Bacilli</taxon>
        <taxon>Bacillales</taxon>
        <taxon>Thermoactinomycetaceae</taxon>
        <taxon>Thermoactinomyces</taxon>
    </lineage>
</organism>
<dbReference type="EMBL" id="JACEIP010000025">
    <property type="protein sequence ID" value="MBA4543987.1"/>
    <property type="molecule type" value="Genomic_DNA"/>
</dbReference>
<comment type="caution">
    <text evidence="1">The sequence shown here is derived from an EMBL/GenBank/DDBJ whole genome shotgun (WGS) entry which is preliminary data.</text>
</comment>
<keyword evidence="2" id="KW-1185">Reference proteome</keyword>
<reference evidence="1 2" key="1">
    <citation type="submission" date="2020-07" db="EMBL/GenBank/DDBJ databases">
        <authorList>
            <person name="Feng H."/>
        </authorList>
    </citation>
    <scope>NUCLEOTIDE SEQUENCE [LARGE SCALE GENOMIC DNA]</scope>
    <source>
        <strain evidence="2">s-11</strain>
    </source>
</reference>
<evidence type="ECO:0000313" key="1">
    <source>
        <dbReference type="EMBL" id="MBA4543987.1"/>
    </source>
</evidence>
<dbReference type="Proteomes" id="UP000530514">
    <property type="component" value="Unassembled WGS sequence"/>
</dbReference>
<dbReference type="RefSeq" id="WP_033100799.1">
    <property type="nucleotide sequence ID" value="NZ_JACEIP010000025.1"/>
</dbReference>